<dbReference type="Pfam" id="PF00069">
    <property type="entry name" value="Pkinase"/>
    <property type="match status" value="1"/>
</dbReference>
<dbReference type="GO" id="GO:0005737">
    <property type="term" value="C:cytoplasm"/>
    <property type="evidence" value="ECO:0007669"/>
    <property type="project" value="TreeGrafter"/>
</dbReference>
<dbReference type="eggNOG" id="KOG0586">
    <property type="taxonomic scope" value="Eukaryota"/>
</dbReference>
<organism evidence="7 8">
    <name type="scientific">Sphaeroforma arctica JP610</name>
    <dbReference type="NCBI Taxonomy" id="667725"/>
    <lineage>
        <taxon>Eukaryota</taxon>
        <taxon>Ichthyosporea</taxon>
        <taxon>Ichthyophonida</taxon>
        <taxon>Sphaeroforma</taxon>
    </lineage>
</organism>
<keyword evidence="8" id="KW-1185">Reference proteome</keyword>
<dbReference type="AlphaFoldDB" id="A0A0L0G8N1"/>
<feature type="domain" description="Protein kinase" evidence="6">
    <location>
        <begin position="1"/>
        <end position="197"/>
    </location>
</feature>
<evidence type="ECO:0000313" key="7">
    <source>
        <dbReference type="EMBL" id="KNC84578.1"/>
    </source>
</evidence>
<dbReference type="Proteomes" id="UP000054560">
    <property type="component" value="Unassembled WGS sequence"/>
</dbReference>
<sequence length="282" mass="32336">MDVLKQLNHPNIIRIYETLETPDTLYFFLNYARGGDMYTELERKGRMEEKHARKAYRSILSAVEYCHSMGIAHRDLKSENLLFGSDRTVYVADFGLSNYFQEGTMFDTFCGSHGCAAPEVLVGRPYSGPEADVWSLGVLLYVMVEGTLPFATTADSSAAKFETRYMSKSCRKFLREILKPEPRTRPNAAALMEMEWINEGTTSLRPYRNPPKPANGEPEVDEDVVFRMNIAYKLSRRRVVRAVAANNFDNIMATYNILLDKKNRDVNRFKIENSKLSSEFEE</sequence>
<evidence type="ECO:0000259" key="6">
    <source>
        <dbReference type="PROSITE" id="PS50011"/>
    </source>
</evidence>
<dbReference type="EMBL" id="KQ241755">
    <property type="protein sequence ID" value="KNC84578.1"/>
    <property type="molecule type" value="Genomic_DNA"/>
</dbReference>
<evidence type="ECO:0000256" key="4">
    <source>
        <dbReference type="ARBA" id="ARBA00022777"/>
    </source>
</evidence>
<dbReference type="RefSeq" id="XP_014158480.1">
    <property type="nucleotide sequence ID" value="XM_014303005.1"/>
</dbReference>
<keyword evidence="3" id="KW-0547">Nucleotide-binding</keyword>
<protein>
    <submittedName>
        <fullName evidence="7">CAMK/CAMKL/MARK protein kinase</fullName>
    </submittedName>
</protein>
<proteinExistence type="predicted"/>
<keyword evidence="5" id="KW-0067">ATP-binding</keyword>
<keyword evidence="1" id="KW-0723">Serine/threonine-protein kinase</keyword>
<accession>A0A0L0G8N1</accession>
<dbReference type="GO" id="GO:0004674">
    <property type="term" value="F:protein serine/threonine kinase activity"/>
    <property type="evidence" value="ECO:0007669"/>
    <property type="project" value="UniProtKB-KW"/>
</dbReference>
<name>A0A0L0G8N1_9EUKA</name>
<keyword evidence="2" id="KW-0808">Transferase</keyword>
<dbReference type="FunFam" id="1.10.510.10:FF:000571">
    <property type="entry name" value="Maternal embryonic leucine zipper kinase"/>
    <property type="match status" value="1"/>
</dbReference>
<dbReference type="PROSITE" id="PS00108">
    <property type="entry name" value="PROTEIN_KINASE_ST"/>
    <property type="match status" value="1"/>
</dbReference>
<gene>
    <name evidence="7" type="ORF">SARC_03220</name>
</gene>
<dbReference type="PANTHER" id="PTHR24346">
    <property type="entry name" value="MAP/MICROTUBULE AFFINITY-REGULATING KINASE"/>
    <property type="match status" value="1"/>
</dbReference>
<dbReference type="GeneID" id="25903724"/>
<evidence type="ECO:0000313" key="8">
    <source>
        <dbReference type="Proteomes" id="UP000054560"/>
    </source>
</evidence>
<evidence type="ECO:0000256" key="3">
    <source>
        <dbReference type="ARBA" id="ARBA00022741"/>
    </source>
</evidence>
<dbReference type="InterPro" id="IPR000719">
    <property type="entry name" value="Prot_kinase_dom"/>
</dbReference>
<dbReference type="InterPro" id="IPR011009">
    <property type="entry name" value="Kinase-like_dom_sf"/>
</dbReference>
<evidence type="ECO:0000256" key="2">
    <source>
        <dbReference type="ARBA" id="ARBA00022679"/>
    </source>
</evidence>
<evidence type="ECO:0000256" key="5">
    <source>
        <dbReference type="ARBA" id="ARBA00022840"/>
    </source>
</evidence>
<dbReference type="SUPFAM" id="SSF56112">
    <property type="entry name" value="Protein kinase-like (PK-like)"/>
    <property type="match status" value="1"/>
</dbReference>
<reference evidence="7 8" key="1">
    <citation type="submission" date="2011-02" db="EMBL/GenBank/DDBJ databases">
        <title>The Genome Sequence of Sphaeroforma arctica JP610.</title>
        <authorList>
            <consortium name="The Broad Institute Genome Sequencing Platform"/>
            <person name="Russ C."/>
            <person name="Cuomo C."/>
            <person name="Young S.K."/>
            <person name="Zeng Q."/>
            <person name="Gargeya S."/>
            <person name="Alvarado L."/>
            <person name="Berlin A."/>
            <person name="Chapman S.B."/>
            <person name="Chen Z."/>
            <person name="Freedman E."/>
            <person name="Gellesch M."/>
            <person name="Goldberg J."/>
            <person name="Griggs A."/>
            <person name="Gujja S."/>
            <person name="Heilman E."/>
            <person name="Heiman D."/>
            <person name="Howarth C."/>
            <person name="Mehta T."/>
            <person name="Neiman D."/>
            <person name="Pearson M."/>
            <person name="Roberts A."/>
            <person name="Saif S."/>
            <person name="Shea T."/>
            <person name="Shenoy N."/>
            <person name="Sisk P."/>
            <person name="Stolte C."/>
            <person name="Sykes S."/>
            <person name="White J."/>
            <person name="Yandava C."/>
            <person name="Burger G."/>
            <person name="Gray M.W."/>
            <person name="Holland P.W.H."/>
            <person name="King N."/>
            <person name="Lang F.B.F."/>
            <person name="Roger A.J."/>
            <person name="Ruiz-Trillo I."/>
            <person name="Haas B."/>
            <person name="Nusbaum C."/>
            <person name="Birren B."/>
        </authorList>
    </citation>
    <scope>NUCLEOTIDE SEQUENCE [LARGE SCALE GENOMIC DNA]</scope>
    <source>
        <strain evidence="7 8">JP610</strain>
    </source>
</reference>
<keyword evidence="4 7" id="KW-0418">Kinase</keyword>
<dbReference type="InterPro" id="IPR008271">
    <property type="entry name" value="Ser/Thr_kinase_AS"/>
</dbReference>
<dbReference type="GO" id="GO:0005524">
    <property type="term" value="F:ATP binding"/>
    <property type="evidence" value="ECO:0007669"/>
    <property type="project" value="UniProtKB-KW"/>
</dbReference>
<dbReference type="STRING" id="667725.A0A0L0G8N1"/>
<dbReference type="Gene3D" id="1.10.510.10">
    <property type="entry name" value="Transferase(Phosphotransferase) domain 1"/>
    <property type="match status" value="1"/>
</dbReference>
<dbReference type="SMART" id="SM00220">
    <property type="entry name" value="S_TKc"/>
    <property type="match status" value="1"/>
</dbReference>
<dbReference type="GO" id="GO:0035556">
    <property type="term" value="P:intracellular signal transduction"/>
    <property type="evidence" value="ECO:0007669"/>
    <property type="project" value="TreeGrafter"/>
</dbReference>
<dbReference type="PANTHER" id="PTHR24346:SF82">
    <property type="entry name" value="KP78A-RELATED"/>
    <property type="match status" value="1"/>
</dbReference>
<dbReference type="OrthoDB" id="193931at2759"/>
<evidence type="ECO:0000256" key="1">
    <source>
        <dbReference type="ARBA" id="ARBA00022527"/>
    </source>
</evidence>
<dbReference type="PROSITE" id="PS50011">
    <property type="entry name" value="PROTEIN_KINASE_DOM"/>
    <property type="match status" value="1"/>
</dbReference>